<keyword evidence="4" id="KW-1185">Reference proteome</keyword>
<keyword evidence="2" id="KW-0812">Transmembrane</keyword>
<keyword evidence="2" id="KW-1133">Transmembrane helix</keyword>
<evidence type="ECO:0000256" key="1">
    <source>
        <dbReference type="SAM" id="MobiDB-lite"/>
    </source>
</evidence>
<proteinExistence type="predicted"/>
<organism evidence="3 4">
    <name type="scientific">Prorocentrum cordatum</name>
    <dbReference type="NCBI Taxonomy" id="2364126"/>
    <lineage>
        <taxon>Eukaryota</taxon>
        <taxon>Sar</taxon>
        <taxon>Alveolata</taxon>
        <taxon>Dinophyceae</taxon>
        <taxon>Prorocentrales</taxon>
        <taxon>Prorocentraceae</taxon>
        <taxon>Prorocentrum</taxon>
    </lineage>
</organism>
<protein>
    <submittedName>
        <fullName evidence="3">Uncharacterized protein</fullName>
    </submittedName>
</protein>
<evidence type="ECO:0000313" key="4">
    <source>
        <dbReference type="Proteomes" id="UP001189429"/>
    </source>
</evidence>
<evidence type="ECO:0000256" key="2">
    <source>
        <dbReference type="SAM" id="Phobius"/>
    </source>
</evidence>
<keyword evidence="2" id="KW-0472">Membrane</keyword>
<dbReference type="EMBL" id="CAUYUJ010009056">
    <property type="protein sequence ID" value="CAK0825743.1"/>
    <property type="molecule type" value="Genomic_DNA"/>
</dbReference>
<evidence type="ECO:0000313" key="3">
    <source>
        <dbReference type="EMBL" id="CAK0825743.1"/>
    </source>
</evidence>
<comment type="caution">
    <text evidence="3">The sequence shown here is derived from an EMBL/GenBank/DDBJ whole genome shotgun (WGS) entry which is preliminary data.</text>
</comment>
<sequence length="461" mass="52191">MFGQSIGLRTYPVHLSHIIVGNLPCDARGDFYLDVENDLNPAMVTSVAEGANPRIVKFPEVFTIRVRRQLLRSWVTISVKDLNIVGSEKLCSLSVSHAKLLEWAAEGGTRRLEMKVATYDEFESPPWIMFEVAFPEEIADADELVAENHVLISDDSIQGQPSTTHIDNPNGTVSLTHSRSFFMREASLSEVKALYPLKNASGHRVDEPDEEVLFQFHKERRRIDACLCLLVTVVLSTVLVYWCFRSFAMACHNQMKLMLVQQTIDNGTVELSNAVTARMARFDYIEKLCAKNETQGLDRLGDKCNPYMSSVKKFCRQIPMQNRPCAYEHAIWKHTGTPVALPFFRCFRCTEVQWDMYDRSAELITIALLVGLVVCHQLAHCYKQHEIALWREEHNGKKLDVLSRLNRSSSSRRPGPSVQGPGRARHGAFKRGLMIGGVWTGMAQAMTPPGFRGPRFFHHVP</sequence>
<dbReference type="Proteomes" id="UP001189429">
    <property type="component" value="Unassembled WGS sequence"/>
</dbReference>
<feature type="region of interest" description="Disordered" evidence="1">
    <location>
        <begin position="403"/>
        <end position="425"/>
    </location>
</feature>
<reference evidence="3" key="1">
    <citation type="submission" date="2023-10" db="EMBL/GenBank/DDBJ databases">
        <authorList>
            <person name="Chen Y."/>
            <person name="Shah S."/>
            <person name="Dougan E. K."/>
            <person name="Thang M."/>
            <person name="Chan C."/>
        </authorList>
    </citation>
    <scope>NUCLEOTIDE SEQUENCE [LARGE SCALE GENOMIC DNA]</scope>
</reference>
<feature type="transmembrane region" description="Helical" evidence="2">
    <location>
        <begin position="223"/>
        <end position="242"/>
    </location>
</feature>
<accession>A0ABN9S496</accession>
<gene>
    <name evidence="3" type="ORF">PCOR1329_LOCUS25787</name>
</gene>
<feature type="compositionally biased region" description="Low complexity" evidence="1">
    <location>
        <begin position="403"/>
        <end position="422"/>
    </location>
</feature>
<name>A0ABN9S496_9DINO</name>